<dbReference type="RefSeq" id="WP_169019503.1">
    <property type="nucleotide sequence ID" value="NZ_JABBMT010000007.1"/>
</dbReference>
<dbReference type="PANTHER" id="PTHR42999:SF1">
    <property type="entry name" value="PENTAPEPTIDE REPEAT-CONTAINING PROTEIN"/>
    <property type="match status" value="1"/>
</dbReference>
<protein>
    <submittedName>
        <fullName evidence="1">Pentapeptide repeat-containing protein</fullName>
    </submittedName>
</protein>
<proteinExistence type="predicted"/>
<name>A0A7Y0DRQ1_9GAMM</name>
<keyword evidence="2" id="KW-1185">Reference proteome</keyword>
<dbReference type="InterPro" id="IPR001646">
    <property type="entry name" value="5peptide_repeat"/>
</dbReference>
<reference evidence="1" key="1">
    <citation type="submission" date="2020-04" db="EMBL/GenBank/DDBJ databases">
        <title>Genome Sequencing for Pseudoaltermonas arctica.</title>
        <authorList>
            <person name="Elkins N.S."/>
        </authorList>
    </citation>
    <scope>NUCLEOTIDE SEQUENCE [LARGE SCALE GENOMIC DNA]</scope>
    <source>
        <strain evidence="1">NEC-BIFX-2020_0012</strain>
    </source>
</reference>
<gene>
    <name evidence="1" type="ORF">HHO47_06170</name>
</gene>
<dbReference type="AlphaFoldDB" id="A0A7Y0DRQ1"/>
<sequence length="196" mass="22546">MFSQNDYYEHEFFKVKATAQRFSDIEFEQCQFIECDFSHSQFSNCRFIDCEFINCNLCDLSWNYSSLEEVSFKGCKLNSIVWGQVNWPQLALTAPVSFKDCELSHSSFFELSLKALTMTDCFAKDVDFRHANLGKSQFIGTDFRDSVFHQTNLSNANFVGATQFNIDIKNNDVSGAKFERFEALNLLSGLDIELVD</sequence>
<dbReference type="Pfam" id="PF13599">
    <property type="entry name" value="Pentapeptide_4"/>
    <property type="match status" value="1"/>
</dbReference>
<accession>A0A7Y0DRQ1</accession>
<dbReference type="Proteomes" id="UP000570493">
    <property type="component" value="Unassembled WGS sequence"/>
</dbReference>
<evidence type="ECO:0000313" key="2">
    <source>
        <dbReference type="Proteomes" id="UP000570493"/>
    </source>
</evidence>
<evidence type="ECO:0000313" key="1">
    <source>
        <dbReference type="EMBL" id="NMM40440.1"/>
    </source>
</evidence>
<organism evidence="1 2">
    <name type="scientific">Pseudoalteromonas arctica</name>
    <dbReference type="NCBI Taxonomy" id="394751"/>
    <lineage>
        <taxon>Bacteria</taxon>
        <taxon>Pseudomonadati</taxon>
        <taxon>Pseudomonadota</taxon>
        <taxon>Gammaproteobacteria</taxon>
        <taxon>Alteromonadales</taxon>
        <taxon>Pseudoalteromonadaceae</taxon>
        <taxon>Pseudoalteromonas</taxon>
    </lineage>
</organism>
<comment type="caution">
    <text evidence="1">The sequence shown here is derived from an EMBL/GenBank/DDBJ whole genome shotgun (WGS) entry which is preliminary data.</text>
</comment>
<dbReference type="Gene3D" id="2.160.20.80">
    <property type="entry name" value="E3 ubiquitin-protein ligase SopA"/>
    <property type="match status" value="1"/>
</dbReference>
<dbReference type="SUPFAM" id="SSF141571">
    <property type="entry name" value="Pentapeptide repeat-like"/>
    <property type="match status" value="1"/>
</dbReference>
<dbReference type="InterPro" id="IPR052949">
    <property type="entry name" value="PA_immunity-related"/>
</dbReference>
<dbReference type="PANTHER" id="PTHR42999">
    <property type="entry name" value="ANTIBIOTIC RESISTANCE PROTEIN MCBG"/>
    <property type="match status" value="1"/>
</dbReference>
<dbReference type="EMBL" id="JABBMT010000007">
    <property type="protein sequence ID" value="NMM40440.1"/>
    <property type="molecule type" value="Genomic_DNA"/>
</dbReference>
<dbReference type="Pfam" id="PF00805">
    <property type="entry name" value="Pentapeptide"/>
    <property type="match status" value="1"/>
</dbReference>